<dbReference type="InterPro" id="IPR029044">
    <property type="entry name" value="Nucleotide-diphossugar_trans"/>
</dbReference>
<dbReference type="Pfam" id="PF01128">
    <property type="entry name" value="IspD"/>
    <property type="match status" value="1"/>
</dbReference>
<dbReference type="InterPro" id="IPR050088">
    <property type="entry name" value="IspD/TarI_cytidylyltransf_bact"/>
</dbReference>
<evidence type="ECO:0000256" key="6">
    <source>
        <dbReference type="ARBA" id="ARBA00023229"/>
    </source>
</evidence>
<dbReference type="PROSITE" id="PS01295">
    <property type="entry name" value="ISPD"/>
    <property type="match status" value="1"/>
</dbReference>
<comment type="function">
    <text evidence="7">Catalyzes the formation of 4-diphosphocytidyl-2-C-methyl-D-erythritol from CTP and 2-C-methyl-D-erythritol 4-phosphate (MEP).</text>
</comment>
<organism evidence="8 9">
    <name type="scientific">Marinobacter salinisoli</name>
    <dbReference type="NCBI Taxonomy" id="2769486"/>
    <lineage>
        <taxon>Bacteria</taxon>
        <taxon>Pseudomonadati</taxon>
        <taxon>Pseudomonadota</taxon>
        <taxon>Gammaproteobacteria</taxon>
        <taxon>Pseudomonadales</taxon>
        <taxon>Marinobacteraceae</taxon>
        <taxon>Marinobacter</taxon>
    </lineage>
</organism>
<dbReference type="GO" id="GO:0050518">
    <property type="term" value="F:2-C-methyl-D-erythritol 4-phosphate cytidylyltransferase activity"/>
    <property type="evidence" value="ECO:0007669"/>
    <property type="project" value="UniProtKB-EC"/>
</dbReference>
<feature type="site" description="Positions MEP for the nucleophilic attack" evidence="7">
    <location>
        <position position="216"/>
    </location>
</feature>
<evidence type="ECO:0000256" key="4">
    <source>
        <dbReference type="ARBA" id="ARBA00022679"/>
    </source>
</evidence>
<proteinExistence type="inferred from homology"/>
<name>A0ABX7MRX7_9GAMM</name>
<dbReference type="RefSeq" id="WP_206643468.1">
    <property type="nucleotide sequence ID" value="NZ_CP071247.1"/>
</dbReference>
<reference evidence="8 9" key="1">
    <citation type="submission" date="2021-03" db="EMBL/GenBank/DDBJ databases">
        <title>Genome sequencing of Marinobacter sp. LPB0319.</title>
        <authorList>
            <person name="Kim J."/>
        </authorList>
    </citation>
    <scope>NUCLEOTIDE SEQUENCE [LARGE SCALE GENOMIC DNA]</scope>
    <source>
        <strain evidence="8 9">LPB0319</strain>
    </source>
</reference>
<dbReference type="EMBL" id="CP071247">
    <property type="protein sequence ID" value="QSP94247.1"/>
    <property type="molecule type" value="Genomic_DNA"/>
</dbReference>
<evidence type="ECO:0000256" key="5">
    <source>
        <dbReference type="ARBA" id="ARBA00022695"/>
    </source>
</evidence>
<dbReference type="Proteomes" id="UP000663555">
    <property type="component" value="Chromosome"/>
</dbReference>
<keyword evidence="6 7" id="KW-0414">Isoprene biosynthesis</keyword>
<dbReference type="CDD" id="cd02516">
    <property type="entry name" value="CDP-ME_synthetase"/>
    <property type="match status" value="1"/>
</dbReference>
<evidence type="ECO:0000256" key="3">
    <source>
        <dbReference type="ARBA" id="ARBA00009789"/>
    </source>
</evidence>
<protein>
    <recommendedName>
        <fullName evidence="7">2-C-methyl-D-erythritol 4-phosphate cytidylyltransferase</fullName>
        <ecNumber evidence="7">2.7.7.60</ecNumber>
    </recommendedName>
    <alternativeName>
        <fullName evidence="7">4-diphosphocytidyl-2C-methyl-D-erythritol synthase</fullName>
    </alternativeName>
    <alternativeName>
        <fullName evidence="7">MEP cytidylyltransferase</fullName>
        <shortName evidence="7">MCT</shortName>
    </alternativeName>
</protein>
<dbReference type="NCBIfam" id="TIGR00453">
    <property type="entry name" value="ispD"/>
    <property type="match status" value="1"/>
</dbReference>
<evidence type="ECO:0000256" key="7">
    <source>
        <dbReference type="HAMAP-Rule" id="MF_00108"/>
    </source>
</evidence>
<dbReference type="InterPro" id="IPR001228">
    <property type="entry name" value="IspD"/>
</dbReference>
<dbReference type="InterPro" id="IPR018294">
    <property type="entry name" value="ISPD_synthase_CS"/>
</dbReference>
<dbReference type="EC" id="2.7.7.60" evidence="7"/>
<feature type="site" description="Positions MEP for the nucleophilic attack" evidence="7">
    <location>
        <position position="160"/>
    </location>
</feature>
<keyword evidence="9" id="KW-1185">Reference proteome</keyword>
<accession>A0ABX7MRX7</accession>
<feature type="site" description="Transition state stabilizer" evidence="7">
    <location>
        <position position="25"/>
    </location>
</feature>
<evidence type="ECO:0000256" key="2">
    <source>
        <dbReference type="ARBA" id="ARBA00004787"/>
    </source>
</evidence>
<gene>
    <name evidence="7 8" type="primary">ispD</name>
    <name evidence="8" type="ORF">LPB19_13790</name>
</gene>
<keyword evidence="4 7" id="KW-0808">Transferase</keyword>
<comment type="pathway">
    <text evidence="2 7">Isoprenoid biosynthesis; isopentenyl diphosphate biosynthesis via DXP pathway; isopentenyl diphosphate from 1-deoxy-D-xylulose 5-phosphate: step 2/6.</text>
</comment>
<comment type="similarity">
    <text evidence="3 7">Belongs to the IspD/TarI cytidylyltransferase family. IspD subfamily.</text>
</comment>
<evidence type="ECO:0000313" key="8">
    <source>
        <dbReference type="EMBL" id="QSP94247.1"/>
    </source>
</evidence>
<comment type="catalytic activity">
    <reaction evidence="1 7">
        <text>2-C-methyl-D-erythritol 4-phosphate + CTP + H(+) = 4-CDP-2-C-methyl-D-erythritol + diphosphate</text>
        <dbReference type="Rhea" id="RHEA:13429"/>
        <dbReference type="ChEBI" id="CHEBI:15378"/>
        <dbReference type="ChEBI" id="CHEBI:33019"/>
        <dbReference type="ChEBI" id="CHEBI:37563"/>
        <dbReference type="ChEBI" id="CHEBI:57823"/>
        <dbReference type="ChEBI" id="CHEBI:58262"/>
        <dbReference type="EC" id="2.7.7.60"/>
    </reaction>
</comment>
<dbReference type="PANTHER" id="PTHR32125">
    <property type="entry name" value="2-C-METHYL-D-ERYTHRITOL 4-PHOSPHATE CYTIDYLYLTRANSFERASE, CHLOROPLASTIC"/>
    <property type="match status" value="1"/>
</dbReference>
<keyword evidence="5 7" id="KW-0548">Nucleotidyltransferase</keyword>
<dbReference type="Gene3D" id="3.90.550.10">
    <property type="entry name" value="Spore Coat Polysaccharide Biosynthesis Protein SpsA, Chain A"/>
    <property type="match status" value="1"/>
</dbReference>
<evidence type="ECO:0000313" key="9">
    <source>
        <dbReference type="Proteomes" id="UP000663555"/>
    </source>
</evidence>
<dbReference type="PANTHER" id="PTHR32125:SF4">
    <property type="entry name" value="2-C-METHYL-D-ERYTHRITOL 4-PHOSPHATE CYTIDYLYLTRANSFERASE, CHLOROPLASTIC"/>
    <property type="match status" value="1"/>
</dbReference>
<sequence>MKHPKRWLIVPAAGIGRRMQAECPKQYLRIQSRFILDITLSRLLDSVAFDGCMVSLNPSDQWWVSTEASADERISTCLGGHERSDSVLAALQALSERASPDDWVLVHDAARPCVHPADLERLITVLADHPVGGLLAAPVSDTLKRGTGSDVPEVAETVDRRGLWRALTPQMFRYGLLTEALQSAGREQHPVTDESSALEFFGKMPVLVEGRTDNIKVTVPADLELAGFLLSRS</sequence>
<dbReference type="InterPro" id="IPR034683">
    <property type="entry name" value="IspD/TarI"/>
</dbReference>
<evidence type="ECO:0000256" key="1">
    <source>
        <dbReference type="ARBA" id="ARBA00001282"/>
    </source>
</evidence>
<feature type="site" description="Transition state stabilizer" evidence="7">
    <location>
        <position position="18"/>
    </location>
</feature>
<dbReference type="HAMAP" id="MF_00108">
    <property type="entry name" value="IspD"/>
    <property type="match status" value="1"/>
</dbReference>
<dbReference type="SUPFAM" id="SSF53448">
    <property type="entry name" value="Nucleotide-diphospho-sugar transferases"/>
    <property type="match status" value="1"/>
</dbReference>